<feature type="compositionally biased region" description="Polar residues" evidence="1">
    <location>
        <begin position="24"/>
        <end position="33"/>
    </location>
</feature>
<evidence type="ECO:0000256" key="1">
    <source>
        <dbReference type="SAM" id="MobiDB-lite"/>
    </source>
</evidence>
<evidence type="ECO:0000313" key="3">
    <source>
        <dbReference type="Proteomes" id="UP001589575"/>
    </source>
</evidence>
<accession>A0ABV5G7U8</accession>
<evidence type="ECO:0000313" key="2">
    <source>
        <dbReference type="EMBL" id="MFB9075035.1"/>
    </source>
</evidence>
<organism evidence="2 3">
    <name type="scientific">Citricoccus parietis</name>
    <dbReference type="NCBI Taxonomy" id="592307"/>
    <lineage>
        <taxon>Bacteria</taxon>
        <taxon>Bacillati</taxon>
        <taxon>Actinomycetota</taxon>
        <taxon>Actinomycetes</taxon>
        <taxon>Micrococcales</taxon>
        <taxon>Micrococcaceae</taxon>
        <taxon>Citricoccus</taxon>
    </lineage>
</organism>
<comment type="caution">
    <text evidence="2">The sequence shown here is derived from an EMBL/GenBank/DDBJ whole genome shotgun (WGS) entry which is preliminary data.</text>
</comment>
<keyword evidence="3" id="KW-1185">Reference proteome</keyword>
<proteinExistence type="predicted"/>
<protein>
    <submittedName>
        <fullName evidence="2">Uncharacterized protein</fullName>
    </submittedName>
</protein>
<reference evidence="2 3" key="1">
    <citation type="submission" date="2024-09" db="EMBL/GenBank/DDBJ databases">
        <authorList>
            <person name="Sun Q."/>
            <person name="Mori K."/>
        </authorList>
    </citation>
    <scope>NUCLEOTIDE SEQUENCE [LARGE SCALE GENOMIC DNA]</scope>
    <source>
        <strain evidence="2 3">CCM 7609</strain>
    </source>
</reference>
<feature type="compositionally biased region" description="Low complexity" evidence="1">
    <location>
        <begin position="66"/>
        <end position="97"/>
    </location>
</feature>
<dbReference type="Proteomes" id="UP001589575">
    <property type="component" value="Unassembled WGS sequence"/>
</dbReference>
<dbReference type="EMBL" id="JBHMFI010000007">
    <property type="protein sequence ID" value="MFB9075035.1"/>
    <property type="molecule type" value="Genomic_DNA"/>
</dbReference>
<name>A0ABV5G7U8_9MICC</name>
<feature type="region of interest" description="Disordered" evidence="1">
    <location>
        <begin position="1"/>
        <end position="33"/>
    </location>
</feature>
<gene>
    <name evidence="2" type="ORF">ACFFX0_29165</name>
</gene>
<feature type="region of interest" description="Disordered" evidence="1">
    <location>
        <begin position="60"/>
        <end position="97"/>
    </location>
</feature>
<sequence length="97" mass="10438">MATANRAKATQRRTIESSPEGPPATSTQMKNGTMTILTAVRRLGRFQFSLMRAVYGSHRPVRCHASSEPSPSSPPSSSYQSSAAGREARSSATRSRP</sequence>